<evidence type="ECO:0000256" key="3">
    <source>
        <dbReference type="ARBA" id="ARBA00022617"/>
    </source>
</evidence>
<keyword evidence="5 9" id="KW-0560">Oxidoreductase</keyword>
<comment type="similarity">
    <text evidence="2 9">Belongs to the cytochrome P450 family.</text>
</comment>
<evidence type="ECO:0000256" key="7">
    <source>
        <dbReference type="ARBA" id="ARBA00023033"/>
    </source>
</evidence>
<evidence type="ECO:0000313" key="12">
    <source>
        <dbReference type="VGNC" id="VGNC:104270"/>
    </source>
</evidence>
<proteinExistence type="inferred from homology"/>
<dbReference type="PROSITE" id="PS00086">
    <property type="entry name" value="CYTOCHROME_P450"/>
    <property type="match status" value="1"/>
</dbReference>
<dbReference type="InterPro" id="IPR002401">
    <property type="entry name" value="Cyt_P450_E_grp-I"/>
</dbReference>
<dbReference type="VGNC" id="VGNC:104270">
    <property type="gene designation" value="CYP27A24"/>
</dbReference>
<keyword evidence="7 9" id="KW-0503">Monooxygenase</keyword>
<evidence type="ECO:0000256" key="4">
    <source>
        <dbReference type="ARBA" id="ARBA00022723"/>
    </source>
</evidence>
<dbReference type="PRINTS" id="PR00463">
    <property type="entry name" value="EP450I"/>
</dbReference>
<dbReference type="GO" id="GO:0016705">
    <property type="term" value="F:oxidoreductase activity, acting on paired donors, with incorporation or reduction of molecular oxygen"/>
    <property type="evidence" value="ECO:0007669"/>
    <property type="project" value="InterPro"/>
</dbReference>
<dbReference type="GO" id="GO:0006700">
    <property type="term" value="P:C21-steroid hormone biosynthetic process"/>
    <property type="evidence" value="ECO:0007669"/>
    <property type="project" value="TreeGrafter"/>
</dbReference>
<dbReference type="GO" id="GO:0008203">
    <property type="term" value="P:cholesterol metabolic process"/>
    <property type="evidence" value="ECO:0007669"/>
    <property type="project" value="TreeGrafter"/>
</dbReference>
<keyword evidence="6 8" id="KW-0408">Iron</keyword>
<dbReference type="InterPro" id="IPR001128">
    <property type="entry name" value="Cyt_P450"/>
</dbReference>
<evidence type="ECO:0000256" key="2">
    <source>
        <dbReference type="ARBA" id="ARBA00010617"/>
    </source>
</evidence>
<dbReference type="Gene3D" id="1.10.630.10">
    <property type="entry name" value="Cytochrome P450"/>
    <property type="match status" value="1"/>
</dbReference>
<keyword evidence="11" id="KW-1185">Reference proteome</keyword>
<evidence type="ECO:0000256" key="5">
    <source>
        <dbReference type="ARBA" id="ARBA00023002"/>
    </source>
</evidence>
<dbReference type="Ensembl" id="ENSSPUT00000017639.1">
    <property type="protein sequence ID" value="ENSSPUP00000016561.1"/>
    <property type="gene ID" value="ENSSPUG00000012783.1"/>
</dbReference>
<comment type="cofactor">
    <cofactor evidence="1 8">
        <name>heme</name>
        <dbReference type="ChEBI" id="CHEBI:30413"/>
    </cofactor>
</comment>
<dbReference type="GO" id="GO:0020037">
    <property type="term" value="F:heme binding"/>
    <property type="evidence" value="ECO:0007669"/>
    <property type="project" value="InterPro"/>
</dbReference>
<dbReference type="GeneTree" id="ENSGT00950000182905"/>
<protein>
    <submittedName>
        <fullName evidence="10">Cytochrome P450 family 27 subfamily A member 24</fullName>
    </submittedName>
</protein>
<dbReference type="GO" id="GO:0004497">
    <property type="term" value="F:monooxygenase activity"/>
    <property type="evidence" value="ECO:0007669"/>
    <property type="project" value="UniProtKB-KW"/>
</dbReference>
<dbReference type="Proteomes" id="UP000694392">
    <property type="component" value="Unplaced"/>
</dbReference>
<evidence type="ECO:0000313" key="10">
    <source>
        <dbReference type="Ensembl" id="ENSSPUP00000016561.1"/>
    </source>
</evidence>
<dbReference type="GO" id="GO:0005506">
    <property type="term" value="F:iron ion binding"/>
    <property type="evidence" value="ECO:0007669"/>
    <property type="project" value="InterPro"/>
</dbReference>
<dbReference type="InterPro" id="IPR050479">
    <property type="entry name" value="CYP11_CYP27_families"/>
</dbReference>
<reference evidence="10" key="1">
    <citation type="submission" date="2025-08" db="UniProtKB">
        <authorList>
            <consortium name="Ensembl"/>
        </authorList>
    </citation>
    <scope>IDENTIFICATION</scope>
</reference>
<evidence type="ECO:0000256" key="6">
    <source>
        <dbReference type="ARBA" id="ARBA00023004"/>
    </source>
</evidence>
<dbReference type="Pfam" id="PF00067">
    <property type="entry name" value="p450"/>
    <property type="match status" value="2"/>
</dbReference>
<dbReference type="PANTHER" id="PTHR24279">
    <property type="entry name" value="CYTOCHROME P450"/>
    <property type="match status" value="1"/>
</dbReference>
<dbReference type="GO" id="GO:0034650">
    <property type="term" value="P:cortisol metabolic process"/>
    <property type="evidence" value="ECO:0007669"/>
    <property type="project" value="TreeGrafter"/>
</dbReference>
<name>A0A8D0H065_SPHPU</name>
<evidence type="ECO:0000256" key="1">
    <source>
        <dbReference type="ARBA" id="ARBA00001971"/>
    </source>
</evidence>
<feature type="binding site" description="axial binding residue" evidence="8">
    <location>
        <position position="447"/>
    </location>
    <ligand>
        <name>heme</name>
        <dbReference type="ChEBI" id="CHEBI:30413"/>
    </ligand>
    <ligandPart>
        <name>Fe</name>
        <dbReference type="ChEBI" id="CHEBI:18248"/>
    </ligandPart>
</feature>
<evidence type="ECO:0000256" key="9">
    <source>
        <dbReference type="RuleBase" id="RU000461"/>
    </source>
</evidence>
<dbReference type="OMA" id="ANTITWT"/>
<dbReference type="InterPro" id="IPR017972">
    <property type="entry name" value="Cyt_P450_CS"/>
</dbReference>
<keyword evidence="3 8" id="KW-0349">Heme</keyword>
<dbReference type="SUPFAM" id="SSF48264">
    <property type="entry name" value="Cytochrome P450"/>
    <property type="match status" value="1"/>
</dbReference>
<reference evidence="10" key="2">
    <citation type="submission" date="2025-09" db="UniProtKB">
        <authorList>
            <consortium name="Ensembl"/>
        </authorList>
    </citation>
    <scope>IDENTIFICATION</scope>
</reference>
<sequence length="518" mass="58475">MSSSCLRLRSLCRWHLLQPRQAGPAPRRGKATTSSAVDGLQRLKTLQELPGPGVLGSMYWYLIRGYILHTHQLQVIHKKLYGPLWKYVMGKYTSVAIASPELMEKVLRQEGRFPTRCDMALWKEHRDLRGLAYGPLTEDGERWHRLRQVLNQRMLKPSAAVLYAGAINEVVSDLMVRLQDERAGSPSGVLVRDVANVLYRFALEGTRGWGVLERAPAGTSAHPRGVDLSRLNSERDRIFQLCQRLMPHLATVPASILGRKMIDRRVEEIAARLEKGEEPPRGGTLTYLLSSGNLSIEEVNGSVAELLMAGVDTTSNTLAWALYHLAQEPETQEALYREVTSVVPRDCIPSAPYLAKMPLLKAVIKETLRLYPVVPANSRVVVEKDIVLWEYHFPKGTMFAFGHFALSRDESNFPEPDKFLPRRWLREHSPSHHPFSSIPFGYGVRACVGRRIAELEMHLALARIIQTFELRPDPELRDVKPLSRIVLVANKPINLQLLDRQTDIFPAQTAEVTSRATS</sequence>
<dbReference type="PANTHER" id="PTHR24279:SF123">
    <property type="entry name" value="CYTOCHROME P450 FAMILY 27 SUBFAMILY A MEMBER 1"/>
    <property type="match status" value="1"/>
</dbReference>
<dbReference type="GO" id="GO:0005743">
    <property type="term" value="C:mitochondrial inner membrane"/>
    <property type="evidence" value="ECO:0007669"/>
    <property type="project" value="TreeGrafter"/>
</dbReference>
<dbReference type="PRINTS" id="PR00385">
    <property type="entry name" value="P450"/>
</dbReference>
<evidence type="ECO:0000313" key="11">
    <source>
        <dbReference type="Proteomes" id="UP000694392"/>
    </source>
</evidence>
<gene>
    <name evidence="12" type="primary">CYP27A24</name>
</gene>
<accession>A0A8D0H065</accession>
<dbReference type="GO" id="GO:0006704">
    <property type="term" value="P:glucocorticoid biosynthetic process"/>
    <property type="evidence" value="ECO:0007669"/>
    <property type="project" value="TreeGrafter"/>
</dbReference>
<dbReference type="GO" id="GO:0071375">
    <property type="term" value="P:cellular response to peptide hormone stimulus"/>
    <property type="evidence" value="ECO:0007669"/>
    <property type="project" value="TreeGrafter"/>
</dbReference>
<dbReference type="InterPro" id="IPR036396">
    <property type="entry name" value="Cyt_P450_sf"/>
</dbReference>
<keyword evidence="4 8" id="KW-0479">Metal-binding</keyword>
<evidence type="ECO:0000256" key="8">
    <source>
        <dbReference type="PIRSR" id="PIRSR602401-1"/>
    </source>
</evidence>
<dbReference type="AlphaFoldDB" id="A0A8D0H065"/>
<organism evidence="10 11">
    <name type="scientific">Sphenodon punctatus</name>
    <name type="common">Tuatara</name>
    <name type="synonym">Hatteria punctata</name>
    <dbReference type="NCBI Taxonomy" id="8508"/>
    <lineage>
        <taxon>Eukaryota</taxon>
        <taxon>Metazoa</taxon>
        <taxon>Chordata</taxon>
        <taxon>Craniata</taxon>
        <taxon>Vertebrata</taxon>
        <taxon>Euteleostomi</taxon>
        <taxon>Lepidosauria</taxon>
        <taxon>Sphenodontia</taxon>
        <taxon>Sphenodontidae</taxon>
        <taxon>Sphenodon</taxon>
    </lineage>
</organism>